<evidence type="ECO:0000313" key="2">
    <source>
        <dbReference type="EMBL" id="KKS21351.1"/>
    </source>
</evidence>
<name>A0A0G0ZH35_UNCKA</name>
<comment type="caution">
    <text evidence="2">The sequence shown here is derived from an EMBL/GenBank/DDBJ whole genome shotgun (WGS) entry which is preliminary data.</text>
</comment>
<protein>
    <submittedName>
        <fullName evidence="2">Glycosyl transferase</fullName>
    </submittedName>
</protein>
<gene>
    <name evidence="2" type="ORF">UU80_C0030G0003</name>
</gene>
<dbReference type="GO" id="GO:0016740">
    <property type="term" value="F:transferase activity"/>
    <property type="evidence" value="ECO:0007669"/>
    <property type="project" value="UniProtKB-KW"/>
</dbReference>
<keyword evidence="2" id="KW-0808">Transferase</keyword>
<dbReference type="AlphaFoldDB" id="A0A0G0ZH35"/>
<dbReference type="PANTHER" id="PTHR48090">
    <property type="entry name" value="UNDECAPRENYL-PHOSPHATE 4-DEOXY-4-FORMAMIDO-L-ARABINOSE TRANSFERASE-RELATED"/>
    <property type="match status" value="1"/>
</dbReference>
<dbReference type="EMBL" id="LCCA01000030">
    <property type="protein sequence ID" value="KKS21351.1"/>
    <property type="molecule type" value="Genomic_DNA"/>
</dbReference>
<accession>A0A0G0ZH35</accession>
<evidence type="ECO:0000259" key="1">
    <source>
        <dbReference type="Pfam" id="PF00535"/>
    </source>
</evidence>
<reference evidence="2 3" key="1">
    <citation type="journal article" date="2015" name="Nature">
        <title>rRNA introns, odd ribosomes, and small enigmatic genomes across a large radiation of phyla.</title>
        <authorList>
            <person name="Brown C.T."/>
            <person name="Hug L.A."/>
            <person name="Thomas B.C."/>
            <person name="Sharon I."/>
            <person name="Castelle C.J."/>
            <person name="Singh A."/>
            <person name="Wilkins M.J."/>
            <person name="Williams K.H."/>
            <person name="Banfield J.F."/>
        </authorList>
    </citation>
    <scope>NUCLEOTIDE SEQUENCE [LARGE SCALE GENOMIC DNA]</scope>
</reference>
<feature type="domain" description="Glycosyltransferase 2-like" evidence="1">
    <location>
        <begin position="18"/>
        <end position="127"/>
    </location>
</feature>
<dbReference type="Proteomes" id="UP000034920">
    <property type="component" value="Unassembled WGS sequence"/>
</dbReference>
<proteinExistence type="predicted"/>
<dbReference type="InterPro" id="IPR029044">
    <property type="entry name" value="Nucleotide-diphossugar_trans"/>
</dbReference>
<dbReference type="Pfam" id="PF00535">
    <property type="entry name" value="Glycos_transf_2"/>
    <property type="match status" value="1"/>
</dbReference>
<organism evidence="2 3">
    <name type="scientific">candidate division WWE3 bacterium GW2011_GWA1_41_8</name>
    <dbReference type="NCBI Taxonomy" id="1619103"/>
    <lineage>
        <taxon>Bacteria</taxon>
        <taxon>Katanobacteria</taxon>
    </lineage>
</organism>
<sequence length="272" mass="31810">MISLVDMNENLSGKVNVSLIVPVFDEEKSIQKFLSDIINFDYFDEIICVNDGSGDRSLEVLKSFDDNINLINLEINQGKGKALAEGVRTAKNDTILFLDADLYDLNLPDIQIMVDPVLKEGYDYIIGYWHELSMLIFKKLSGQRVYHRSDLMPLISKMERSRYGVEVLLNDAFKDKKGKYVYFNKVKHLEKFDKFSMIDSYSRFIQEGVEIALELGKKEVFSIEDIRLLNKIREVRSVKEVITLVKTIKNKRIRELLEDYFKKYLYYVIPRK</sequence>
<dbReference type="SUPFAM" id="SSF53448">
    <property type="entry name" value="Nucleotide-diphospho-sugar transferases"/>
    <property type="match status" value="1"/>
</dbReference>
<dbReference type="InterPro" id="IPR050256">
    <property type="entry name" value="Glycosyltransferase_2"/>
</dbReference>
<evidence type="ECO:0000313" key="3">
    <source>
        <dbReference type="Proteomes" id="UP000034920"/>
    </source>
</evidence>
<dbReference type="CDD" id="cd04179">
    <property type="entry name" value="DPM_DPG-synthase_like"/>
    <property type="match status" value="1"/>
</dbReference>
<dbReference type="Gene3D" id="3.90.550.10">
    <property type="entry name" value="Spore Coat Polysaccharide Biosynthesis Protein SpsA, Chain A"/>
    <property type="match status" value="1"/>
</dbReference>
<dbReference type="InterPro" id="IPR001173">
    <property type="entry name" value="Glyco_trans_2-like"/>
</dbReference>
<dbReference type="STRING" id="1619103.UU80_C0030G0003"/>